<feature type="transmembrane region" description="Helical" evidence="7">
    <location>
        <begin position="185"/>
        <end position="207"/>
    </location>
</feature>
<dbReference type="AlphaFoldDB" id="A0AAV5QLP9"/>
<organism evidence="8 9">
    <name type="scientific">Saccharomycopsis crataegensis</name>
    <dbReference type="NCBI Taxonomy" id="43959"/>
    <lineage>
        <taxon>Eukaryota</taxon>
        <taxon>Fungi</taxon>
        <taxon>Dikarya</taxon>
        <taxon>Ascomycota</taxon>
        <taxon>Saccharomycotina</taxon>
        <taxon>Saccharomycetes</taxon>
        <taxon>Saccharomycopsidaceae</taxon>
        <taxon>Saccharomycopsis</taxon>
    </lineage>
</organism>
<keyword evidence="4 7" id="KW-1133">Transmembrane helix</keyword>
<dbReference type="RefSeq" id="XP_064852467.1">
    <property type="nucleotide sequence ID" value="XM_064996395.1"/>
</dbReference>
<dbReference type="PANTHER" id="PTHR31394">
    <property type="entry name" value="TRANSMEMBRANE PROTEIN 199"/>
    <property type="match status" value="1"/>
</dbReference>
<accession>A0AAV5QLP9</accession>
<evidence type="ECO:0000256" key="7">
    <source>
        <dbReference type="SAM" id="Phobius"/>
    </source>
</evidence>
<dbReference type="Proteomes" id="UP001360560">
    <property type="component" value="Unassembled WGS sequence"/>
</dbReference>
<proteinExistence type="predicted"/>
<evidence type="ECO:0000313" key="8">
    <source>
        <dbReference type="EMBL" id="GMM35467.1"/>
    </source>
</evidence>
<keyword evidence="5 7" id="KW-0472">Membrane</keyword>
<dbReference type="Pfam" id="PF11712">
    <property type="entry name" value="Vma12"/>
    <property type="match status" value="1"/>
</dbReference>
<protein>
    <submittedName>
        <fullName evidence="8">Vph2 protein</fullName>
    </submittedName>
</protein>
<keyword evidence="3" id="KW-0256">Endoplasmic reticulum</keyword>
<evidence type="ECO:0000256" key="6">
    <source>
        <dbReference type="SAM" id="MobiDB-lite"/>
    </source>
</evidence>
<feature type="transmembrane region" description="Helical" evidence="7">
    <location>
        <begin position="154"/>
        <end position="173"/>
    </location>
</feature>
<evidence type="ECO:0000256" key="3">
    <source>
        <dbReference type="ARBA" id="ARBA00022824"/>
    </source>
</evidence>
<evidence type="ECO:0000256" key="4">
    <source>
        <dbReference type="ARBA" id="ARBA00022989"/>
    </source>
</evidence>
<evidence type="ECO:0000256" key="1">
    <source>
        <dbReference type="ARBA" id="ARBA00004477"/>
    </source>
</evidence>
<name>A0AAV5QLP9_9ASCO</name>
<evidence type="ECO:0000313" key="9">
    <source>
        <dbReference type="Proteomes" id="UP001360560"/>
    </source>
</evidence>
<sequence length="267" mass="30525">MANSSNTVQTTTKFVIDDNLKHLINSHSELSQSVKDTLLQRQWISLNDTKALVISSATTDISAIPKILSSLKFYFPPKPKTVQTPEFQRQLQRLRNLEEERRYQEMAYSDKTTIYDKSLSIHQDTRLRLDGGEDDDVSLSPSQFSKQVKEQMTTILNILITAGSVAFAVWYWTKTSMTNVSISTRVFLSMAFGFLVLVAEVVVYNGYLRRMDDAKQTERRKKEKKKVVKTITIKGGEVIETDVVQEKEKNVGKHKENPGKQKKVKND</sequence>
<reference evidence="8 9" key="1">
    <citation type="journal article" date="2023" name="Elife">
        <title>Identification of key yeast species and microbe-microbe interactions impacting larval growth of Drosophila in the wild.</title>
        <authorList>
            <person name="Mure A."/>
            <person name="Sugiura Y."/>
            <person name="Maeda R."/>
            <person name="Honda K."/>
            <person name="Sakurai N."/>
            <person name="Takahashi Y."/>
            <person name="Watada M."/>
            <person name="Katoh T."/>
            <person name="Gotoh A."/>
            <person name="Gotoh Y."/>
            <person name="Taniguchi I."/>
            <person name="Nakamura K."/>
            <person name="Hayashi T."/>
            <person name="Katayama T."/>
            <person name="Uemura T."/>
            <person name="Hattori Y."/>
        </authorList>
    </citation>
    <scope>NUCLEOTIDE SEQUENCE [LARGE SCALE GENOMIC DNA]</scope>
    <source>
        <strain evidence="8 9">SC-9</strain>
    </source>
</reference>
<comment type="subcellular location">
    <subcellularLocation>
        <location evidence="1">Endoplasmic reticulum membrane</location>
        <topology evidence="1">Multi-pass membrane protein</topology>
    </subcellularLocation>
</comment>
<dbReference type="GO" id="GO:0005789">
    <property type="term" value="C:endoplasmic reticulum membrane"/>
    <property type="evidence" value="ECO:0007669"/>
    <property type="project" value="UniProtKB-SubCell"/>
</dbReference>
<comment type="caution">
    <text evidence="8">The sequence shown here is derived from an EMBL/GenBank/DDBJ whole genome shotgun (WGS) entry which is preliminary data.</text>
</comment>
<keyword evidence="9" id="KW-1185">Reference proteome</keyword>
<dbReference type="GO" id="GO:0070072">
    <property type="term" value="P:vacuolar proton-transporting V-type ATPase complex assembly"/>
    <property type="evidence" value="ECO:0007669"/>
    <property type="project" value="InterPro"/>
</dbReference>
<dbReference type="InterPro" id="IPR021013">
    <property type="entry name" value="ATPase_Vma12"/>
</dbReference>
<dbReference type="EMBL" id="BTFZ01000006">
    <property type="protein sequence ID" value="GMM35467.1"/>
    <property type="molecule type" value="Genomic_DNA"/>
</dbReference>
<evidence type="ECO:0000256" key="2">
    <source>
        <dbReference type="ARBA" id="ARBA00022692"/>
    </source>
</evidence>
<gene>
    <name evidence="8" type="ORF">DASC09_027920</name>
</gene>
<feature type="region of interest" description="Disordered" evidence="6">
    <location>
        <begin position="247"/>
        <end position="267"/>
    </location>
</feature>
<dbReference type="GeneID" id="90073446"/>
<keyword evidence="2 7" id="KW-0812">Transmembrane</keyword>
<dbReference type="PANTHER" id="PTHR31394:SF1">
    <property type="entry name" value="TRANSMEMBRANE PROTEIN 199"/>
    <property type="match status" value="1"/>
</dbReference>
<evidence type="ECO:0000256" key="5">
    <source>
        <dbReference type="ARBA" id="ARBA00023136"/>
    </source>
</evidence>